<protein>
    <submittedName>
        <fullName evidence="3">Alpha/beta fold hydrolase</fullName>
    </submittedName>
</protein>
<reference evidence="3 4" key="1">
    <citation type="submission" date="2019-06" db="EMBL/GenBank/DDBJ databases">
        <title>New taxonomy in bacterial strain CC-CFT640, isolated from vineyard.</title>
        <authorList>
            <person name="Lin S.-Y."/>
            <person name="Tsai C.-F."/>
            <person name="Young C.-C."/>
        </authorList>
    </citation>
    <scope>NUCLEOTIDE SEQUENCE [LARGE SCALE GENOMIC DNA]</scope>
    <source>
        <strain evidence="3 4">CC-CFT640</strain>
    </source>
</reference>
<dbReference type="SUPFAM" id="SSF53474">
    <property type="entry name" value="alpha/beta-Hydrolases"/>
    <property type="match status" value="1"/>
</dbReference>
<dbReference type="InterPro" id="IPR000639">
    <property type="entry name" value="Epox_hydrolase-like"/>
</dbReference>
<name>A0A5C8PR40_9HYPH</name>
<keyword evidence="4" id="KW-1185">Reference proteome</keyword>
<dbReference type="InterPro" id="IPR051340">
    <property type="entry name" value="Haloalkane_dehalogenase"/>
</dbReference>
<evidence type="ECO:0000259" key="2">
    <source>
        <dbReference type="Pfam" id="PF00561"/>
    </source>
</evidence>
<dbReference type="InterPro" id="IPR000073">
    <property type="entry name" value="AB_hydrolase_1"/>
</dbReference>
<dbReference type="GO" id="GO:0004301">
    <property type="term" value="F:epoxide hydrolase activity"/>
    <property type="evidence" value="ECO:0007669"/>
    <property type="project" value="TreeGrafter"/>
</dbReference>
<evidence type="ECO:0000313" key="4">
    <source>
        <dbReference type="Proteomes" id="UP000321638"/>
    </source>
</evidence>
<dbReference type="Pfam" id="PF00561">
    <property type="entry name" value="Abhydrolase_1"/>
    <property type="match status" value="1"/>
</dbReference>
<organism evidence="3 4">
    <name type="scientific">Vineibacter terrae</name>
    <dbReference type="NCBI Taxonomy" id="2586908"/>
    <lineage>
        <taxon>Bacteria</taxon>
        <taxon>Pseudomonadati</taxon>
        <taxon>Pseudomonadota</taxon>
        <taxon>Alphaproteobacteria</taxon>
        <taxon>Hyphomicrobiales</taxon>
        <taxon>Vineibacter</taxon>
    </lineage>
</organism>
<feature type="domain" description="AB hydrolase-1" evidence="2">
    <location>
        <begin position="50"/>
        <end position="288"/>
    </location>
</feature>
<sequence>MAAALRTPDDRFAGLPGFPFAPHYLDDLGDPFTGLRLHYLDEGPHDAATTFLCLHGQPTWSYLYRRMIPVFSAAGHRVVAPDLPGFGRSDKPSDEAVYTFSFHRAFLMRFIERLDLRNICLVCQDWGGLLGLTLPMDMPGRFTRLLVMNTMLATGDAPLGEAFLAWRAFSNRSPDMAVGALLKRACPHLSDAEAAAYDAPFPDARHKAGVRRFPNLVCDHPEADGAALSRRARDWWRTDWSGQSFMAVGMKDLVLGPPVMADLRRHIRGCPPPMEIADGGHFVQEWGAAIASAALKAFQATASAASPR</sequence>
<dbReference type="AlphaFoldDB" id="A0A5C8PR40"/>
<dbReference type="Gene3D" id="3.40.50.1820">
    <property type="entry name" value="alpha/beta hydrolase"/>
    <property type="match status" value="1"/>
</dbReference>
<dbReference type="PANTHER" id="PTHR42977">
    <property type="entry name" value="HYDROLASE-RELATED"/>
    <property type="match status" value="1"/>
</dbReference>
<dbReference type="Proteomes" id="UP000321638">
    <property type="component" value="Unassembled WGS sequence"/>
</dbReference>
<evidence type="ECO:0000313" key="3">
    <source>
        <dbReference type="EMBL" id="TXL77666.1"/>
    </source>
</evidence>
<dbReference type="OrthoDB" id="9804723at2"/>
<dbReference type="PRINTS" id="PR00412">
    <property type="entry name" value="EPOXHYDRLASE"/>
</dbReference>
<evidence type="ECO:0000256" key="1">
    <source>
        <dbReference type="ARBA" id="ARBA00022801"/>
    </source>
</evidence>
<dbReference type="RefSeq" id="WP_147846706.1">
    <property type="nucleotide sequence ID" value="NZ_VDUZ01000008.1"/>
</dbReference>
<keyword evidence="1 3" id="KW-0378">Hydrolase</keyword>
<dbReference type="PRINTS" id="PR00111">
    <property type="entry name" value="ABHYDROLASE"/>
</dbReference>
<dbReference type="EMBL" id="VDUZ01000008">
    <property type="protein sequence ID" value="TXL77666.1"/>
    <property type="molecule type" value="Genomic_DNA"/>
</dbReference>
<proteinExistence type="predicted"/>
<dbReference type="NCBIfam" id="NF002043">
    <property type="entry name" value="PRK00870.1"/>
    <property type="match status" value="1"/>
</dbReference>
<dbReference type="PANTHER" id="PTHR42977:SF3">
    <property type="entry name" value="AB HYDROLASE-1 DOMAIN-CONTAINING PROTEIN"/>
    <property type="match status" value="1"/>
</dbReference>
<accession>A0A5C8PR40</accession>
<comment type="caution">
    <text evidence="3">The sequence shown here is derived from an EMBL/GenBank/DDBJ whole genome shotgun (WGS) entry which is preliminary data.</text>
</comment>
<dbReference type="InterPro" id="IPR029058">
    <property type="entry name" value="AB_hydrolase_fold"/>
</dbReference>
<gene>
    <name evidence="3" type="ORF">FHP25_09590</name>
</gene>